<reference evidence="18" key="1">
    <citation type="journal article" date="2019" name="Int. J. Syst. Evol. Microbiol.">
        <title>The Global Catalogue of Microorganisms (GCM) 10K type strain sequencing project: providing services to taxonomists for standard genome sequencing and annotation.</title>
        <authorList>
            <consortium name="The Broad Institute Genomics Platform"/>
            <consortium name="The Broad Institute Genome Sequencing Center for Infectious Disease"/>
            <person name="Wu L."/>
            <person name="Ma J."/>
        </authorList>
    </citation>
    <scope>NUCLEOTIDE SEQUENCE [LARGE SCALE GENOMIC DNA]</scope>
    <source>
        <strain evidence="18">CCUG 58412</strain>
    </source>
</reference>
<evidence type="ECO:0000256" key="7">
    <source>
        <dbReference type="ARBA" id="ARBA00022490"/>
    </source>
</evidence>
<dbReference type="SUPFAM" id="SSF53067">
    <property type="entry name" value="Actin-like ATPase domain"/>
    <property type="match status" value="2"/>
</dbReference>
<evidence type="ECO:0000256" key="6">
    <source>
        <dbReference type="ARBA" id="ARBA00012102"/>
    </source>
</evidence>
<accession>A0ABW3F6T3</accession>
<dbReference type="PANTHER" id="PTHR34265">
    <property type="entry name" value="TYPE III PANTOTHENATE KINASE"/>
    <property type="match status" value="1"/>
</dbReference>
<evidence type="ECO:0000256" key="13">
    <source>
        <dbReference type="ARBA" id="ARBA00022993"/>
    </source>
</evidence>
<comment type="cofactor">
    <cofactor evidence="16">
        <name>NH4(+)</name>
        <dbReference type="ChEBI" id="CHEBI:28938"/>
    </cofactor>
    <cofactor evidence="16">
        <name>K(+)</name>
        <dbReference type="ChEBI" id="CHEBI:29103"/>
    </cofactor>
    <text evidence="16">A monovalent cation. Ammonium or potassium.</text>
</comment>
<comment type="subcellular location">
    <subcellularLocation>
        <location evidence="3 16">Cytoplasm</location>
    </subcellularLocation>
</comment>
<dbReference type="Proteomes" id="UP001597128">
    <property type="component" value="Unassembled WGS sequence"/>
</dbReference>
<comment type="similarity">
    <text evidence="14 16">Belongs to the type III pantothenate kinase family.</text>
</comment>
<dbReference type="NCBIfam" id="TIGR00671">
    <property type="entry name" value="baf"/>
    <property type="match status" value="1"/>
</dbReference>
<comment type="catalytic activity">
    <reaction evidence="1 16">
        <text>(R)-pantothenate + ATP = (R)-4'-phosphopantothenate + ADP + H(+)</text>
        <dbReference type="Rhea" id="RHEA:16373"/>
        <dbReference type="ChEBI" id="CHEBI:10986"/>
        <dbReference type="ChEBI" id="CHEBI:15378"/>
        <dbReference type="ChEBI" id="CHEBI:29032"/>
        <dbReference type="ChEBI" id="CHEBI:30616"/>
        <dbReference type="ChEBI" id="CHEBI:456216"/>
        <dbReference type="EC" id="2.7.1.33"/>
    </reaction>
</comment>
<feature type="binding site" evidence="16">
    <location>
        <position position="200"/>
    </location>
    <ligand>
        <name>substrate</name>
    </ligand>
</feature>
<proteinExistence type="inferred from homology"/>
<dbReference type="EMBL" id="JBHTKB010000001">
    <property type="protein sequence ID" value="MFD0912162.1"/>
    <property type="molecule type" value="Genomic_DNA"/>
</dbReference>
<evidence type="ECO:0000313" key="17">
    <source>
        <dbReference type="EMBL" id="MFD0912162.1"/>
    </source>
</evidence>
<evidence type="ECO:0000256" key="15">
    <source>
        <dbReference type="ARBA" id="ARBA00040883"/>
    </source>
</evidence>
<comment type="caution">
    <text evidence="16">Lacks conserved residue(s) required for the propagation of feature annotation.</text>
</comment>
<feature type="active site" description="Proton acceptor" evidence="16">
    <location>
        <position position="106"/>
    </location>
</feature>
<comment type="function">
    <text evidence="16">Catalyzes the phosphorylation of pantothenate (Pan), the first step in CoA biosynthesis.</text>
</comment>
<dbReference type="GO" id="GO:0004594">
    <property type="term" value="F:pantothenate kinase activity"/>
    <property type="evidence" value="ECO:0007669"/>
    <property type="project" value="UniProtKB-EC"/>
</dbReference>
<keyword evidence="18" id="KW-1185">Reference proteome</keyword>
<dbReference type="EC" id="2.7.1.33" evidence="6 16"/>
<comment type="subunit">
    <text evidence="5 16">Homodimer.</text>
</comment>
<evidence type="ECO:0000256" key="11">
    <source>
        <dbReference type="ARBA" id="ARBA00022840"/>
    </source>
</evidence>
<evidence type="ECO:0000256" key="2">
    <source>
        <dbReference type="ARBA" id="ARBA00001958"/>
    </source>
</evidence>
<evidence type="ECO:0000256" key="8">
    <source>
        <dbReference type="ARBA" id="ARBA00022679"/>
    </source>
</evidence>
<feature type="binding site" evidence="16">
    <location>
        <begin position="6"/>
        <end position="13"/>
    </location>
    <ligand>
        <name>ATP</name>
        <dbReference type="ChEBI" id="CHEBI:30616"/>
    </ligand>
</feature>
<dbReference type="RefSeq" id="WP_379054843.1">
    <property type="nucleotide sequence ID" value="NZ_JBHTKB010000001.1"/>
</dbReference>
<evidence type="ECO:0000256" key="9">
    <source>
        <dbReference type="ARBA" id="ARBA00022741"/>
    </source>
</evidence>
<keyword evidence="7 16" id="KW-0963">Cytoplasm</keyword>
<evidence type="ECO:0000256" key="3">
    <source>
        <dbReference type="ARBA" id="ARBA00004496"/>
    </source>
</evidence>
<protein>
    <recommendedName>
        <fullName evidence="15 16">Type III pantothenate kinase</fullName>
        <ecNumber evidence="6 16">2.7.1.33</ecNumber>
    </recommendedName>
    <alternativeName>
        <fullName evidence="16">PanK-III</fullName>
    </alternativeName>
    <alternativeName>
        <fullName evidence="16">Pantothenic acid kinase</fullName>
    </alternativeName>
</protein>
<dbReference type="InterPro" id="IPR004619">
    <property type="entry name" value="Type_III_PanK"/>
</dbReference>
<evidence type="ECO:0000256" key="10">
    <source>
        <dbReference type="ARBA" id="ARBA00022777"/>
    </source>
</evidence>
<dbReference type="PANTHER" id="PTHR34265:SF1">
    <property type="entry name" value="TYPE III PANTOTHENATE KINASE"/>
    <property type="match status" value="1"/>
</dbReference>
<keyword evidence="9 16" id="KW-0547">Nucleotide-binding</keyword>
<evidence type="ECO:0000256" key="4">
    <source>
        <dbReference type="ARBA" id="ARBA00005225"/>
    </source>
</evidence>
<dbReference type="CDD" id="cd24015">
    <property type="entry name" value="ASKHA_NBD_PanK-III"/>
    <property type="match status" value="1"/>
</dbReference>
<evidence type="ECO:0000256" key="1">
    <source>
        <dbReference type="ARBA" id="ARBA00001206"/>
    </source>
</evidence>
<evidence type="ECO:0000313" key="18">
    <source>
        <dbReference type="Proteomes" id="UP001597128"/>
    </source>
</evidence>
<keyword evidence="13 16" id="KW-0173">Coenzyme A biosynthesis</keyword>
<name>A0ABW3F6T3_9PROT</name>
<keyword evidence="11 16" id="KW-0067">ATP-binding</keyword>
<dbReference type="Pfam" id="PF03309">
    <property type="entry name" value="Pan_kinase"/>
    <property type="match status" value="1"/>
</dbReference>
<keyword evidence="10 16" id="KW-0418">Kinase</keyword>
<feature type="binding site" evidence="16">
    <location>
        <position position="129"/>
    </location>
    <ligand>
        <name>ATP</name>
        <dbReference type="ChEBI" id="CHEBI:30616"/>
    </ligand>
</feature>
<dbReference type="Gene3D" id="3.30.420.40">
    <property type="match status" value="2"/>
</dbReference>
<feature type="binding site" evidence="16">
    <location>
        <begin position="104"/>
        <end position="107"/>
    </location>
    <ligand>
        <name>substrate</name>
    </ligand>
</feature>
<comment type="caution">
    <text evidence="17">The sequence shown here is derived from an EMBL/GenBank/DDBJ whole genome shotgun (WGS) entry which is preliminary data.</text>
</comment>
<keyword evidence="8 16" id="KW-0808">Transferase</keyword>
<comment type="cofactor">
    <cofactor evidence="2">
        <name>K(+)</name>
        <dbReference type="ChEBI" id="CHEBI:29103"/>
    </cofactor>
</comment>
<gene>
    <name evidence="16" type="primary">coaX</name>
    <name evidence="17" type="ORF">ACFQ1Z_01255</name>
</gene>
<feature type="binding site" evidence="16">
    <location>
        <position position="97"/>
    </location>
    <ligand>
        <name>substrate</name>
    </ligand>
</feature>
<dbReference type="HAMAP" id="MF_01274">
    <property type="entry name" value="Pantothen_kinase_3"/>
    <property type="match status" value="1"/>
</dbReference>
<organism evidence="17 18">
    <name type="scientific">Methylophilus luteus</name>
    <dbReference type="NCBI Taxonomy" id="640108"/>
    <lineage>
        <taxon>Bacteria</taxon>
        <taxon>Pseudomonadati</taxon>
        <taxon>Pseudomonadota</taxon>
        <taxon>Betaproteobacteria</taxon>
        <taxon>Nitrosomonadales</taxon>
        <taxon>Methylophilaceae</taxon>
        <taxon>Methylophilus</taxon>
    </lineage>
</organism>
<evidence type="ECO:0000256" key="12">
    <source>
        <dbReference type="ARBA" id="ARBA00022958"/>
    </source>
</evidence>
<evidence type="ECO:0000256" key="16">
    <source>
        <dbReference type="HAMAP-Rule" id="MF_01274"/>
    </source>
</evidence>
<keyword evidence="12 16" id="KW-0630">Potassium</keyword>
<dbReference type="InterPro" id="IPR043129">
    <property type="entry name" value="ATPase_NBD"/>
</dbReference>
<evidence type="ECO:0000256" key="14">
    <source>
        <dbReference type="ARBA" id="ARBA00038036"/>
    </source>
</evidence>
<comment type="pathway">
    <text evidence="4 16">Cofactor biosynthesis; coenzyme A biosynthesis; CoA from (R)-pantothenate: step 1/5.</text>
</comment>
<sequence length="274" mass="29133">MKLLIDAGNTRTKWAWCPEPPLTLEMHMQVVALENRLWLHDSGCADSQALHAALAQATEILVSNVAGAGWLQSLAAVKEKVTVIKASPTLLGLHNSYSLPAQLGSDRWCSVLAVWLLHQRDALVVTAGTAMTMDALVTDALVTNAPITQTVAAETSATFAGGSIQPGLSLMWQSLQQGTAQLDHDYPHNTALANGFARNSQQAMWAGCVQALIAPMASQYAQLQSLTDGRQPALVLSGGDAMILQRYLPDALSLQAIIVDNLVLKGLACLAEST</sequence>
<evidence type="ECO:0000256" key="5">
    <source>
        <dbReference type="ARBA" id="ARBA00011738"/>
    </source>
</evidence>